<dbReference type="Gene3D" id="2.60.300.12">
    <property type="entry name" value="HesB-like domain"/>
    <property type="match status" value="1"/>
</dbReference>
<reference evidence="5" key="1">
    <citation type="submission" date="2016-10" db="EMBL/GenBank/DDBJ databases">
        <authorList>
            <person name="Varghese N."/>
            <person name="Submissions S."/>
        </authorList>
    </citation>
    <scope>NUCLEOTIDE SEQUENCE [LARGE SCALE GENOMIC DNA]</scope>
    <source>
        <strain evidence="5">930I</strain>
    </source>
</reference>
<dbReference type="InterPro" id="IPR017870">
    <property type="entry name" value="FeS_cluster_insertion_CS"/>
</dbReference>
<dbReference type="InterPro" id="IPR000361">
    <property type="entry name" value="ATAP_core_dom"/>
</dbReference>
<dbReference type="NCBIfam" id="TIGR00049">
    <property type="entry name" value="iron-sulfur cluster assembly accessory protein"/>
    <property type="match status" value="1"/>
</dbReference>
<evidence type="ECO:0000256" key="1">
    <source>
        <dbReference type="ARBA" id="ARBA00022723"/>
    </source>
</evidence>
<dbReference type="InterPro" id="IPR016092">
    <property type="entry name" value="ATAP"/>
</dbReference>
<dbReference type="GO" id="GO:0016226">
    <property type="term" value="P:iron-sulfur cluster assembly"/>
    <property type="evidence" value="ECO:0007669"/>
    <property type="project" value="InterPro"/>
</dbReference>
<dbReference type="GO" id="GO:1990229">
    <property type="term" value="C:iron-sulfur cluster assembly complex"/>
    <property type="evidence" value="ECO:0007669"/>
    <property type="project" value="UniProtKB-ARBA"/>
</dbReference>
<accession>A0A1G7YIU6</accession>
<dbReference type="AlphaFoldDB" id="A0A1G7YIU6"/>
<gene>
    <name evidence="4" type="ORF">SAMN05421742_103320</name>
</gene>
<dbReference type="EMBL" id="FNCV01000003">
    <property type="protein sequence ID" value="SDG96403.1"/>
    <property type="molecule type" value="Genomic_DNA"/>
</dbReference>
<dbReference type="GO" id="GO:0051539">
    <property type="term" value="F:4 iron, 4 sulfur cluster binding"/>
    <property type="evidence" value="ECO:0007669"/>
    <property type="project" value="TreeGrafter"/>
</dbReference>
<dbReference type="RefSeq" id="WP_092617311.1">
    <property type="nucleotide sequence ID" value="NZ_FNCV01000003.1"/>
</dbReference>
<dbReference type="PANTHER" id="PTHR43011">
    <property type="entry name" value="IRON-SULFUR CLUSTER ASSEMBLY 2 HOMOLOG, MITOCHONDRIAL"/>
    <property type="match status" value="1"/>
</dbReference>
<evidence type="ECO:0000313" key="4">
    <source>
        <dbReference type="EMBL" id="SDG96403.1"/>
    </source>
</evidence>
<dbReference type="FunFam" id="2.60.300.12:FF:000006">
    <property type="entry name" value="Iron-sulfur cluster assembly 2 mitochondrial"/>
    <property type="match status" value="1"/>
</dbReference>
<dbReference type="PANTHER" id="PTHR43011:SF1">
    <property type="entry name" value="IRON-SULFUR CLUSTER ASSEMBLY 2 HOMOLOG, MITOCHONDRIAL"/>
    <property type="match status" value="1"/>
</dbReference>
<dbReference type="Proteomes" id="UP000217076">
    <property type="component" value="Unassembled WGS sequence"/>
</dbReference>
<dbReference type="NCBIfam" id="NF010147">
    <property type="entry name" value="PRK13623.1"/>
    <property type="match status" value="1"/>
</dbReference>
<organism evidence="4 5">
    <name type="scientific">Roseospirillum parvum</name>
    <dbReference type="NCBI Taxonomy" id="83401"/>
    <lineage>
        <taxon>Bacteria</taxon>
        <taxon>Pseudomonadati</taxon>
        <taxon>Pseudomonadota</taxon>
        <taxon>Alphaproteobacteria</taxon>
        <taxon>Rhodospirillales</taxon>
        <taxon>Rhodospirillaceae</taxon>
        <taxon>Roseospirillum</taxon>
    </lineage>
</organism>
<proteinExistence type="predicted"/>
<evidence type="ECO:0000256" key="2">
    <source>
        <dbReference type="ARBA" id="ARBA00023004"/>
    </source>
</evidence>
<dbReference type="STRING" id="83401.SAMN05421742_103320"/>
<sequence length="119" mass="12267">MSQTAPPNTATPNLGLSQAAARRLTEILAAEGNPGQMLRITVSGGGCSGFKYAFELSAEVGPDDKVFEHHGVKVVTDSASLDILDGSEIDYSNDLMAAAFTVRNPNATATCGCGTSFAV</sequence>
<feature type="domain" description="Core" evidence="3">
    <location>
        <begin position="14"/>
        <end position="114"/>
    </location>
</feature>
<evidence type="ECO:0000313" key="5">
    <source>
        <dbReference type="Proteomes" id="UP000217076"/>
    </source>
</evidence>
<dbReference type="PROSITE" id="PS01152">
    <property type="entry name" value="HESB"/>
    <property type="match status" value="1"/>
</dbReference>
<keyword evidence="5" id="KW-1185">Reference proteome</keyword>
<keyword evidence="1" id="KW-0479">Metal-binding</keyword>
<dbReference type="Pfam" id="PF01521">
    <property type="entry name" value="Fe-S_biosyn"/>
    <property type="match status" value="1"/>
</dbReference>
<dbReference type="OrthoDB" id="9801228at2"/>
<evidence type="ECO:0000259" key="3">
    <source>
        <dbReference type="Pfam" id="PF01521"/>
    </source>
</evidence>
<dbReference type="GO" id="GO:0005506">
    <property type="term" value="F:iron ion binding"/>
    <property type="evidence" value="ECO:0007669"/>
    <property type="project" value="TreeGrafter"/>
</dbReference>
<protein>
    <submittedName>
        <fullName evidence="4">Iron-sulfur cluster insertion protein</fullName>
    </submittedName>
</protein>
<name>A0A1G7YIU6_9PROT</name>
<dbReference type="InterPro" id="IPR035903">
    <property type="entry name" value="HesB-like_dom_sf"/>
</dbReference>
<dbReference type="GO" id="GO:0051537">
    <property type="term" value="F:2 iron, 2 sulfur cluster binding"/>
    <property type="evidence" value="ECO:0007669"/>
    <property type="project" value="UniProtKB-ARBA"/>
</dbReference>
<dbReference type="SUPFAM" id="SSF89360">
    <property type="entry name" value="HesB-like domain"/>
    <property type="match status" value="1"/>
</dbReference>
<keyword evidence="2" id="KW-0408">Iron</keyword>